<evidence type="ECO:0000313" key="7">
    <source>
        <dbReference type="Proteomes" id="UP000288805"/>
    </source>
</evidence>
<evidence type="ECO:0000259" key="5">
    <source>
        <dbReference type="PROSITE" id="PS50966"/>
    </source>
</evidence>
<dbReference type="AlphaFoldDB" id="A0A438EZI8"/>
<protein>
    <recommendedName>
        <fullName evidence="5">SWIM-type domain-containing protein</fullName>
    </recommendedName>
</protein>
<feature type="domain" description="SWIM-type" evidence="5">
    <location>
        <begin position="551"/>
        <end position="583"/>
    </location>
</feature>
<dbReference type="GO" id="GO:0008270">
    <property type="term" value="F:zinc ion binding"/>
    <property type="evidence" value="ECO:0007669"/>
    <property type="project" value="UniProtKB-KW"/>
</dbReference>
<dbReference type="PANTHER" id="PTHR31973">
    <property type="entry name" value="POLYPROTEIN, PUTATIVE-RELATED"/>
    <property type="match status" value="1"/>
</dbReference>
<dbReference type="EMBL" id="QGNW01001156">
    <property type="protein sequence ID" value="RVW53154.1"/>
    <property type="molecule type" value="Genomic_DNA"/>
</dbReference>
<dbReference type="Pfam" id="PF03108">
    <property type="entry name" value="DBD_Tnp_Mut"/>
    <property type="match status" value="1"/>
</dbReference>
<dbReference type="PROSITE" id="PS50966">
    <property type="entry name" value="ZF_SWIM"/>
    <property type="match status" value="1"/>
</dbReference>
<evidence type="ECO:0000256" key="4">
    <source>
        <dbReference type="PROSITE-ProRule" id="PRU00325"/>
    </source>
</evidence>
<accession>A0A438EZI8</accession>
<comment type="caution">
    <text evidence="6">The sequence shown here is derived from an EMBL/GenBank/DDBJ whole genome shotgun (WGS) entry which is preliminary data.</text>
</comment>
<sequence length="682" mass="76685">MESTCIIPQSFVVVLFLTNLYVNKEMEEEMFCYIHEGGELVKTAVGSVEYKGGRTNCSVVSKNISQSEFISKVCGVLNLDSNSIKLEFTVKFDPSCLLPLHNDGDIVNMFKFNDMFCHVYISQCTECGDDLICPTSGPTPIVASNSAHVSSIGEPSLHISNESPTIQSFGFSQRCAMTNTVQLQPSWFEHSIVGSGHTFPNASEFRDAIYLMSLAGKFRYSYKRNSPKHMTVVCTIEDCPWKITARAIGDSNIVQLHTFRNVHNHCLEDVVLSQPLVRSTCASLVIDDVIRSTPEYQPCQICKDFVRQHGIQLTYLQAWQMKEKAKERIYGQPKNYYKLLPWMCERMLATNPGSSVELSYSDDDHFEKLFVAYSISIEGFVRGCRPIIAIDSAHMSGPYGGAIFSATSYDANDSMFPLAFGVMSSENYEDCVPEVFGIENHAYCYRHLKENLSSFLSKHNTRGNKGKENALQFLDSIAYGRHHSICNFLLEHMSKLASMLVKHQEESKNWKGCIGPKIEAKVQENIAKGAVYPVTPFKNGVFGVCIGRALLNVDILNHTCTCRGWQMLGIPCEHATAVIISIGQNVTDFVDDCYKYLMQELIYGGFFSCIEIHDMPTVDDDGLVRSITGEVFFSLKPPHTKRAPGRPRKKRIESQFQDKRTVYCSRCHMSGHNRKTCKNPLP</sequence>
<dbReference type="InterPro" id="IPR004332">
    <property type="entry name" value="Transposase_MuDR"/>
</dbReference>
<keyword evidence="3" id="KW-0862">Zinc</keyword>
<reference evidence="6 7" key="1">
    <citation type="journal article" date="2018" name="PLoS Genet.">
        <title>Population sequencing reveals clonal diversity and ancestral inbreeding in the grapevine cultivar Chardonnay.</title>
        <authorList>
            <person name="Roach M.J."/>
            <person name="Johnson D.L."/>
            <person name="Bohlmann J."/>
            <person name="van Vuuren H.J."/>
            <person name="Jones S.J."/>
            <person name="Pretorius I.S."/>
            <person name="Schmidt S.A."/>
            <person name="Borneman A.R."/>
        </authorList>
    </citation>
    <scope>NUCLEOTIDE SEQUENCE [LARGE SCALE GENOMIC DNA]</scope>
    <source>
        <strain evidence="7">cv. Chardonnay</strain>
        <tissue evidence="6">Leaf</tissue>
    </source>
</reference>
<dbReference type="PANTHER" id="PTHR31973:SF166">
    <property type="entry name" value="OS10G0104700 PROTEIN"/>
    <property type="match status" value="1"/>
</dbReference>
<evidence type="ECO:0000256" key="2">
    <source>
        <dbReference type="ARBA" id="ARBA00022771"/>
    </source>
</evidence>
<proteinExistence type="predicted"/>
<gene>
    <name evidence="6" type="ORF">CK203_087572</name>
</gene>
<dbReference type="Proteomes" id="UP000288805">
    <property type="component" value="Unassembled WGS sequence"/>
</dbReference>
<dbReference type="InterPro" id="IPR007527">
    <property type="entry name" value="Znf_SWIM"/>
</dbReference>
<name>A0A438EZI8_VITVI</name>
<dbReference type="SMART" id="SM00575">
    <property type="entry name" value="ZnF_PMZ"/>
    <property type="match status" value="1"/>
</dbReference>
<dbReference type="InterPro" id="IPR006564">
    <property type="entry name" value="Znf_PMZ"/>
</dbReference>
<keyword evidence="1" id="KW-0479">Metal-binding</keyword>
<keyword evidence="2 4" id="KW-0863">Zinc-finger</keyword>
<dbReference type="Pfam" id="PF04434">
    <property type="entry name" value="SWIM"/>
    <property type="match status" value="1"/>
</dbReference>
<organism evidence="6 7">
    <name type="scientific">Vitis vinifera</name>
    <name type="common">Grape</name>
    <dbReference type="NCBI Taxonomy" id="29760"/>
    <lineage>
        <taxon>Eukaryota</taxon>
        <taxon>Viridiplantae</taxon>
        <taxon>Streptophyta</taxon>
        <taxon>Embryophyta</taxon>
        <taxon>Tracheophyta</taxon>
        <taxon>Spermatophyta</taxon>
        <taxon>Magnoliopsida</taxon>
        <taxon>eudicotyledons</taxon>
        <taxon>Gunneridae</taxon>
        <taxon>Pentapetalae</taxon>
        <taxon>rosids</taxon>
        <taxon>Vitales</taxon>
        <taxon>Vitaceae</taxon>
        <taxon>Viteae</taxon>
        <taxon>Vitis</taxon>
    </lineage>
</organism>
<evidence type="ECO:0000313" key="6">
    <source>
        <dbReference type="EMBL" id="RVW53154.1"/>
    </source>
</evidence>
<evidence type="ECO:0000256" key="3">
    <source>
        <dbReference type="ARBA" id="ARBA00022833"/>
    </source>
</evidence>
<evidence type="ECO:0000256" key="1">
    <source>
        <dbReference type="ARBA" id="ARBA00022723"/>
    </source>
</evidence>